<proteinExistence type="predicted"/>
<gene>
    <name evidence="3" type="ORF">BG015_004099</name>
</gene>
<dbReference type="Proteomes" id="UP000748756">
    <property type="component" value="Unassembled WGS sequence"/>
</dbReference>
<feature type="compositionally biased region" description="Basic residues" evidence="1">
    <location>
        <begin position="163"/>
        <end position="176"/>
    </location>
</feature>
<dbReference type="Gene3D" id="3.80.10.10">
    <property type="entry name" value="Ribonuclease Inhibitor"/>
    <property type="match status" value="1"/>
</dbReference>
<dbReference type="SUPFAM" id="SSF52047">
    <property type="entry name" value="RNI-like"/>
    <property type="match status" value="1"/>
</dbReference>
<feature type="compositionally biased region" description="Low complexity" evidence="1">
    <location>
        <begin position="177"/>
        <end position="243"/>
    </location>
</feature>
<accession>A0A9P5S4K0</accession>
<name>A0A9P5S4K0_9FUNG</name>
<dbReference type="EMBL" id="JAAAUQ010000198">
    <property type="protein sequence ID" value="KAF9153083.1"/>
    <property type="molecule type" value="Genomic_DNA"/>
</dbReference>
<sequence>MHITLLPEEVFFHLLPFLDLPDHHNLLLTCRPLFYKVVPALYRSPFRLLLAYNGKTSPQPLSPTPASSSGSAFPPIAPASASYSYSYSTSLPSYCTASDPSSLIPTSSTLYSTTRTTITPATATLTTVKIARSNSSIESNNSSHGVGNGINNGAGSSTSTMRHSSRRHTGNSHSLRKASASSVSSSSTSSTSSSSTHTVASALTTAASSYSPPSVRPTGTSGPSPPATAASTSASASTTTRPVHPSSLHQRSLSDHPKGFNPSSIGTSHSDTTSAHSKTRLSIITHQHQQQQQQSSTRSTGTVVALTPQRDSWKLKKMSRLLQLLIACTSIQARLPALRYPGYGQQWIRPPCRVDYLLYYSDQQEGGEIMIQCFHLLFADLVQCRWEDEARGLGVPLSPPDKEAYKVLYQIQREFMAHHPAGIRTLSVSVTHTIDHAITLAPQLGRVSRLELTDLEVEFKVEKVVDFIKSHRMVFGPVLKEISLKKRQLEGARRGSGASSPGLTRGAGGGYQGSISAASLFSFGSAGSPISSTATFPPHPSPAGIVAETREGGASSKSPPVALIQSLTNFSRSATTSSLTSPNPIMTVVEAIKGLECLDATNWDDCVLYLDRLSSVSLKRLWLSPNTPSSASLDYAQAELQLVGLAEQLKQWRQLEEIKMPIRKGNVFAWAANEKRSALICAPILAGSRTKRLPNMRQIHLEGPTLDVVDSVRDAAFAFQATLEDLEARSRVRVWHPTTIEWGWKMPRLTRLTLEGEISLYFSLDALNRCPALEELTLATSMKHYQHQHGHHRHYRHDQYQPPLSPLPHLTRGANPGGDLLLFIRSQEIRSIASLKNLQRLSLHGAWQVPDRVLRRIADKCLKLKELRLDQTVGTTTGGVLLGIENMQRLEKLELRLDVIDLSLVRVVARKLAFLSSIQLTNLCTVD</sequence>
<evidence type="ECO:0000313" key="3">
    <source>
        <dbReference type="EMBL" id="KAF9153083.1"/>
    </source>
</evidence>
<evidence type="ECO:0000259" key="2">
    <source>
        <dbReference type="PROSITE" id="PS50181"/>
    </source>
</evidence>
<feature type="region of interest" description="Disordered" evidence="1">
    <location>
        <begin position="284"/>
        <end position="303"/>
    </location>
</feature>
<dbReference type="InterPro" id="IPR032675">
    <property type="entry name" value="LRR_dom_sf"/>
</dbReference>
<protein>
    <recommendedName>
        <fullName evidence="2">F-box domain-containing protein</fullName>
    </recommendedName>
</protein>
<reference evidence="3" key="1">
    <citation type="journal article" date="2020" name="Fungal Divers.">
        <title>Resolving the Mortierellaceae phylogeny through synthesis of multi-gene phylogenetics and phylogenomics.</title>
        <authorList>
            <person name="Vandepol N."/>
            <person name="Liber J."/>
            <person name="Desiro A."/>
            <person name="Na H."/>
            <person name="Kennedy M."/>
            <person name="Barry K."/>
            <person name="Grigoriev I.V."/>
            <person name="Miller A.N."/>
            <person name="O'Donnell K."/>
            <person name="Stajich J.E."/>
            <person name="Bonito G."/>
        </authorList>
    </citation>
    <scope>NUCLEOTIDE SEQUENCE</scope>
    <source>
        <strain evidence="3">NRRL 6426</strain>
    </source>
</reference>
<feature type="compositionally biased region" description="Polar residues" evidence="1">
    <location>
        <begin position="261"/>
        <end position="278"/>
    </location>
</feature>
<feature type="region of interest" description="Disordered" evidence="1">
    <location>
        <begin position="532"/>
        <end position="558"/>
    </location>
</feature>
<dbReference type="InterPro" id="IPR001810">
    <property type="entry name" value="F-box_dom"/>
</dbReference>
<dbReference type="AlphaFoldDB" id="A0A9P5S4K0"/>
<feature type="domain" description="F-box" evidence="2">
    <location>
        <begin position="1"/>
        <end position="49"/>
    </location>
</feature>
<dbReference type="OrthoDB" id="2403082at2759"/>
<evidence type="ECO:0000313" key="4">
    <source>
        <dbReference type="Proteomes" id="UP000748756"/>
    </source>
</evidence>
<feature type="region of interest" description="Disordered" evidence="1">
    <location>
        <begin position="136"/>
        <end position="278"/>
    </location>
</feature>
<evidence type="ECO:0000256" key="1">
    <source>
        <dbReference type="SAM" id="MobiDB-lite"/>
    </source>
</evidence>
<organism evidence="3 4">
    <name type="scientific">Linnemannia schmuckeri</name>
    <dbReference type="NCBI Taxonomy" id="64567"/>
    <lineage>
        <taxon>Eukaryota</taxon>
        <taxon>Fungi</taxon>
        <taxon>Fungi incertae sedis</taxon>
        <taxon>Mucoromycota</taxon>
        <taxon>Mortierellomycotina</taxon>
        <taxon>Mortierellomycetes</taxon>
        <taxon>Mortierellales</taxon>
        <taxon>Mortierellaceae</taxon>
        <taxon>Linnemannia</taxon>
    </lineage>
</organism>
<comment type="caution">
    <text evidence="3">The sequence shown here is derived from an EMBL/GenBank/DDBJ whole genome shotgun (WGS) entry which is preliminary data.</text>
</comment>
<keyword evidence="4" id="KW-1185">Reference proteome</keyword>
<dbReference type="PROSITE" id="PS50181">
    <property type="entry name" value="FBOX"/>
    <property type="match status" value="1"/>
</dbReference>